<gene>
    <name evidence="2" type="ORF">BG844_32455</name>
</gene>
<name>A0A1K0GHG6_9ACTN</name>
<organism evidence="2 3">
    <name type="scientific">Couchioplanes caeruleus subsp. caeruleus</name>
    <dbReference type="NCBI Taxonomy" id="56427"/>
    <lineage>
        <taxon>Bacteria</taxon>
        <taxon>Bacillati</taxon>
        <taxon>Actinomycetota</taxon>
        <taxon>Actinomycetes</taxon>
        <taxon>Micromonosporales</taxon>
        <taxon>Micromonosporaceae</taxon>
        <taxon>Couchioplanes</taxon>
    </lineage>
</organism>
<dbReference type="Proteomes" id="UP000182486">
    <property type="component" value="Unassembled WGS sequence"/>
</dbReference>
<keyword evidence="3" id="KW-1185">Reference proteome</keyword>
<proteinExistence type="predicted"/>
<comment type="caution">
    <text evidence="2">The sequence shown here is derived from an EMBL/GenBank/DDBJ whole genome shotgun (WGS) entry which is preliminary data.</text>
</comment>
<dbReference type="Gene3D" id="3.10.450.50">
    <property type="match status" value="1"/>
</dbReference>
<dbReference type="SUPFAM" id="SSF54427">
    <property type="entry name" value="NTF2-like"/>
    <property type="match status" value="1"/>
</dbReference>
<accession>A0A1K0GHG6</accession>
<feature type="domain" description="DUF4440" evidence="1">
    <location>
        <begin position="14"/>
        <end position="120"/>
    </location>
</feature>
<evidence type="ECO:0000259" key="1">
    <source>
        <dbReference type="Pfam" id="PF14534"/>
    </source>
</evidence>
<evidence type="ECO:0000313" key="3">
    <source>
        <dbReference type="Proteomes" id="UP000182486"/>
    </source>
</evidence>
<dbReference type="InterPro" id="IPR032710">
    <property type="entry name" value="NTF2-like_dom_sf"/>
</dbReference>
<protein>
    <recommendedName>
        <fullName evidence="1">DUF4440 domain-containing protein</fullName>
    </recommendedName>
</protein>
<evidence type="ECO:0000313" key="2">
    <source>
        <dbReference type="EMBL" id="OJF10356.1"/>
    </source>
</evidence>
<dbReference type="AlphaFoldDB" id="A0A1K0GHG6"/>
<dbReference type="RefSeq" id="WP_071809230.1">
    <property type="nucleotide sequence ID" value="NZ_MEIA01000479.1"/>
</dbReference>
<dbReference type="Pfam" id="PF14534">
    <property type="entry name" value="DUF4440"/>
    <property type="match status" value="1"/>
</dbReference>
<dbReference type="EMBL" id="MEIA01000479">
    <property type="protein sequence ID" value="OJF10356.1"/>
    <property type="molecule type" value="Genomic_DNA"/>
</dbReference>
<sequence length="128" mass="14181">MPTTSGDDQARSAILANYRSQHRAMIEGRTDVLDDLLTDQFTATHITGYQQPKAEWLAQIRSGDFTYHDIEEKNVSISVDGNTATLVGRAAVTVTIGGSKGTWNLESTMEYVQQDGKWKVARSRSRTS</sequence>
<reference evidence="2 3" key="1">
    <citation type="submission" date="2016-09" db="EMBL/GenBank/DDBJ databases">
        <title>Couchioplanes caeruleus draft genome sequence.</title>
        <authorList>
            <person name="Sheehan J."/>
            <person name="Caffrey P."/>
        </authorList>
    </citation>
    <scope>NUCLEOTIDE SEQUENCE [LARGE SCALE GENOMIC DNA]</scope>
    <source>
        <strain evidence="2 3">DSM 43634</strain>
    </source>
</reference>
<dbReference type="InterPro" id="IPR027843">
    <property type="entry name" value="DUF4440"/>
</dbReference>